<dbReference type="PANTHER" id="PTHR21716">
    <property type="entry name" value="TRANSMEMBRANE PROTEIN"/>
    <property type="match status" value="1"/>
</dbReference>
<comment type="similarity">
    <text evidence="2">Belongs to the autoinducer-2 exporter (AI-2E) (TC 2.A.86) family.</text>
</comment>
<sequence>MARTAGRCPPMPLRLAKAAAGPHSRPAYRVSEGGKMSEPAIPAAEVDGAPRRITLPRLATIVAVAAVLYLAQDIFLPLAIAVLITFALSPLVAALRRRGVPQLAAVLATVFVAFALIALLSLVMIGQLGELARNLPTFQANIIAKVETLKEAGGGGGLAGRLSEMIAAVNAEIGSALPGGGDATGRPMQVEVVERSNVLQMLQDLVVPLVSPIATTGLVVVVVIFMLLEREQLRERFIRIVGAHDIHRTTQVLQEAGSRVATYLLVQLLVNAIYAIPIGIGLWLIGIPNAVLWGLLTLVLRFVPYIGSVLSAAFPLFLAFAVSPDWSAVLWTAALFATVELVTSNVVEPWLYGSRTGLSPLAIILAAIVWTFLWGPLGLVLSTPLTVCLVVLGRHIPQFELFDILLGDEPVLYPHVRLYQRLLVGDAVETTFQAGADLEDMALADYYQSVAIPALLQAQDDRDRGVLTAEQEARLADAAQRLVANLETMAEEERLAPPEEGDEPAPGGGFRVACIGGRWPSDDVTAAMLAQAMTVEGAEAQAHGYETLTPARMASLDLEHQDCLVLCFLDPTPTRASLLHIRRLKRAAPHLRVGVVIWQMPPEVLSLAAGPRLPQPVGQEKAKEAEEIGADFVCTTIDAALEAAFIKAEPRKLAQSARPLARAASRRRKKAAD</sequence>
<accession>A0A2T4JEF1</accession>
<evidence type="ECO:0000256" key="6">
    <source>
        <dbReference type="SAM" id="MobiDB-lite"/>
    </source>
</evidence>
<keyword evidence="4 7" id="KW-1133">Transmembrane helix</keyword>
<reference evidence="8 9" key="1">
    <citation type="submission" date="2018-03" db="EMBL/GenBank/DDBJ databases">
        <title>Rhodobacter blasticus.</title>
        <authorList>
            <person name="Meyer T.E."/>
            <person name="Miller S."/>
            <person name="Lodha T."/>
            <person name="Gandham S."/>
            <person name="Chintalapati S."/>
            <person name="Chintalapati V.R."/>
        </authorList>
    </citation>
    <scope>NUCLEOTIDE SEQUENCE [LARGE SCALE GENOMIC DNA]</scope>
    <source>
        <strain evidence="8 9">DSM 2131</strain>
    </source>
</reference>
<evidence type="ECO:0000256" key="5">
    <source>
        <dbReference type="ARBA" id="ARBA00023136"/>
    </source>
</evidence>
<dbReference type="GO" id="GO:0055085">
    <property type="term" value="P:transmembrane transport"/>
    <property type="evidence" value="ECO:0007669"/>
    <property type="project" value="TreeGrafter"/>
</dbReference>
<feature type="transmembrane region" description="Helical" evidence="7">
    <location>
        <begin position="302"/>
        <end position="321"/>
    </location>
</feature>
<keyword evidence="5 7" id="KW-0472">Membrane</keyword>
<feature type="region of interest" description="Disordered" evidence="6">
    <location>
        <begin position="651"/>
        <end position="673"/>
    </location>
</feature>
<feature type="transmembrane region" description="Helical" evidence="7">
    <location>
        <begin position="268"/>
        <end position="296"/>
    </location>
</feature>
<keyword evidence="9" id="KW-1185">Reference proteome</keyword>
<dbReference type="EMBL" id="PZKE01000001">
    <property type="protein sequence ID" value="PTE16294.1"/>
    <property type="molecule type" value="Genomic_DNA"/>
</dbReference>
<evidence type="ECO:0000256" key="3">
    <source>
        <dbReference type="ARBA" id="ARBA00022692"/>
    </source>
</evidence>
<dbReference type="InterPro" id="IPR002549">
    <property type="entry name" value="AI-2E-like"/>
</dbReference>
<feature type="transmembrane region" description="Helical" evidence="7">
    <location>
        <begin position="55"/>
        <end position="72"/>
    </location>
</feature>
<evidence type="ECO:0000256" key="7">
    <source>
        <dbReference type="SAM" id="Phobius"/>
    </source>
</evidence>
<feature type="compositionally biased region" description="Low complexity" evidence="6">
    <location>
        <begin position="653"/>
        <end position="663"/>
    </location>
</feature>
<keyword evidence="3 7" id="KW-0812">Transmembrane</keyword>
<evidence type="ECO:0000256" key="4">
    <source>
        <dbReference type="ARBA" id="ARBA00022989"/>
    </source>
</evidence>
<feature type="transmembrane region" description="Helical" evidence="7">
    <location>
        <begin position="205"/>
        <end position="228"/>
    </location>
</feature>
<feature type="transmembrane region" description="Helical" evidence="7">
    <location>
        <begin position="103"/>
        <end position="125"/>
    </location>
</feature>
<protein>
    <submittedName>
        <fullName evidence="8">AI-2E family transporter</fullName>
    </submittedName>
</protein>
<feature type="compositionally biased region" description="Basic residues" evidence="6">
    <location>
        <begin position="664"/>
        <end position="673"/>
    </location>
</feature>
<comment type="subcellular location">
    <subcellularLocation>
        <location evidence="1">Membrane</location>
        <topology evidence="1">Multi-pass membrane protein</topology>
    </subcellularLocation>
</comment>
<dbReference type="AlphaFoldDB" id="A0A2T4JEF1"/>
<dbReference type="Pfam" id="PF01594">
    <property type="entry name" value="AI-2E_transport"/>
    <property type="match status" value="1"/>
</dbReference>
<evidence type="ECO:0000256" key="1">
    <source>
        <dbReference type="ARBA" id="ARBA00004141"/>
    </source>
</evidence>
<evidence type="ECO:0000313" key="9">
    <source>
        <dbReference type="Proteomes" id="UP000241362"/>
    </source>
</evidence>
<organism evidence="8 9">
    <name type="scientific">Fuscovulum blasticum DSM 2131</name>
    <dbReference type="NCBI Taxonomy" id="1188250"/>
    <lineage>
        <taxon>Bacteria</taxon>
        <taxon>Pseudomonadati</taxon>
        <taxon>Pseudomonadota</taxon>
        <taxon>Alphaproteobacteria</taxon>
        <taxon>Rhodobacterales</taxon>
        <taxon>Paracoccaceae</taxon>
        <taxon>Pseudogemmobacter</taxon>
    </lineage>
</organism>
<evidence type="ECO:0000313" key="8">
    <source>
        <dbReference type="EMBL" id="PTE16294.1"/>
    </source>
</evidence>
<dbReference type="GO" id="GO:0016020">
    <property type="term" value="C:membrane"/>
    <property type="evidence" value="ECO:0007669"/>
    <property type="project" value="UniProtKB-SubCell"/>
</dbReference>
<gene>
    <name evidence="8" type="ORF">C5F44_00030</name>
</gene>
<dbReference type="PANTHER" id="PTHR21716:SF64">
    <property type="entry name" value="AI-2 TRANSPORT PROTEIN TQSA"/>
    <property type="match status" value="1"/>
</dbReference>
<evidence type="ECO:0000256" key="2">
    <source>
        <dbReference type="ARBA" id="ARBA00009773"/>
    </source>
</evidence>
<dbReference type="Proteomes" id="UP000241362">
    <property type="component" value="Unassembled WGS sequence"/>
</dbReference>
<proteinExistence type="inferred from homology"/>
<feature type="transmembrane region" description="Helical" evidence="7">
    <location>
        <begin position="359"/>
        <end position="392"/>
    </location>
</feature>
<feature type="transmembrane region" description="Helical" evidence="7">
    <location>
        <begin position="78"/>
        <end position="96"/>
    </location>
</feature>
<feature type="transmembrane region" description="Helical" evidence="7">
    <location>
        <begin position="328"/>
        <end position="347"/>
    </location>
</feature>
<comment type="caution">
    <text evidence="8">The sequence shown here is derived from an EMBL/GenBank/DDBJ whole genome shotgun (WGS) entry which is preliminary data.</text>
</comment>
<name>A0A2T4JEF1_FUSBL</name>